<dbReference type="InterPro" id="IPR000073">
    <property type="entry name" value="AB_hydrolase_1"/>
</dbReference>
<keyword evidence="4" id="KW-1185">Reference proteome</keyword>
<comment type="caution">
    <text evidence="3">The sequence shown here is derived from an EMBL/GenBank/DDBJ whole genome shotgun (WGS) entry which is preliminary data.</text>
</comment>
<dbReference type="InterPro" id="IPR029058">
    <property type="entry name" value="AB_hydrolase_fold"/>
</dbReference>
<organism evidence="3 4">
    <name type="scientific">Scytonema millei VB511283</name>
    <dbReference type="NCBI Taxonomy" id="1245923"/>
    <lineage>
        <taxon>Bacteria</taxon>
        <taxon>Bacillati</taxon>
        <taxon>Cyanobacteriota</taxon>
        <taxon>Cyanophyceae</taxon>
        <taxon>Nostocales</taxon>
        <taxon>Scytonemataceae</taxon>
        <taxon>Scytonema</taxon>
    </lineage>
</organism>
<evidence type="ECO:0000259" key="2">
    <source>
        <dbReference type="Pfam" id="PF00561"/>
    </source>
</evidence>
<accession>A0A9X5E3C4</accession>
<dbReference type="RefSeq" id="WP_039715808.1">
    <property type="nucleotide sequence ID" value="NZ_JTJC03000001.1"/>
</dbReference>
<proteinExistence type="predicted"/>
<dbReference type="PRINTS" id="PR00412">
    <property type="entry name" value="EPOXHYDRLASE"/>
</dbReference>
<keyword evidence="1 3" id="KW-0378">Hydrolase</keyword>
<evidence type="ECO:0000313" key="4">
    <source>
        <dbReference type="Proteomes" id="UP000031532"/>
    </source>
</evidence>
<reference evidence="3 4" key="1">
    <citation type="journal article" date="2015" name="Genome Announc.">
        <title>Draft Genome Sequence of the Terrestrial Cyanobacterium Scytonema millei VB511283, Isolated from Eastern India.</title>
        <authorList>
            <person name="Sen D."/>
            <person name="Chandrababunaidu M.M."/>
            <person name="Singh D."/>
            <person name="Sanghi N."/>
            <person name="Ghorai A."/>
            <person name="Mishra G.P."/>
            <person name="Madduluri M."/>
            <person name="Adhikary S.P."/>
            <person name="Tripathy S."/>
        </authorList>
    </citation>
    <scope>NUCLEOTIDE SEQUENCE [LARGE SCALE GENOMIC DNA]</scope>
    <source>
        <strain evidence="3 4">VB511283</strain>
    </source>
</reference>
<protein>
    <submittedName>
        <fullName evidence="3">Alpha/beta hydrolase</fullName>
    </submittedName>
</protein>
<dbReference type="Proteomes" id="UP000031532">
    <property type="component" value="Unassembled WGS sequence"/>
</dbReference>
<dbReference type="PANTHER" id="PTHR43798:SF31">
    <property type="entry name" value="AB HYDROLASE SUPERFAMILY PROTEIN YCLE"/>
    <property type="match status" value="1"/>
</dbReference>
<dbReference type="AlphaFoldDB" id="A0A9X5E3C4"/>
<evidence type="ECO:0000256" key="1">
    <source>
        <dbReference type="ARBA" id="ARBA00022801"/>
    </source>
</evidence>
<feature type="domain" description="AB hydrolase-1" evidence="2">
    <location>
        <begin position="26"/>
        <end position="285"/>
    </location>
</feature>
<gene>
    <name evidence="3" type="ORF">QH73_0007450</name>
</gene>
<dbReference type="GO" id="GO:0016020">
    <property type="term" value="C:membrane"/>
    <property type="evidence" value="ECO:0007669"/>
    <property type="project" value="TreeGrafter"/>
</dbReference>
<dbReference type="Pfam" id="PF00561">
    <property type="entry name" value="Abhydrolase_1"/>
    <property type="match status" value="1"/>
</dbReference>
<dbReference type="InterPro" id="IPR050266">
    <property type="entry name" value="AB_hydrolase_sf"/>
</dbReference>
<sequence>MPYISVRGVEHYYEWIRTPEAGQNKPVMVFVHGWAGSARYWRSTAQALSEQFDCLLYDMRGFGRSRGKPALSAANVDLAEAESPQAQAEAIAELSYELEEYAEDLAGLLDRLELHRVYLNAHSMGASVATFFLNRYPARVEKAILTCSGIFEYDEKAFAAFHKFGGYVVKFRPQWLKKIPFADRMFMARFLRRSIPAAERLAFLEDFLIADYAAALGTIFTSVSKTAAEVMPQEFTRLKVPTLLISGEYDKIIPAAMGKQAAALSDRVEFVTIPNTAHFPMLEDPQSYLQRVREFLALPVSV</sequence>
<dbReference type="InterPro" id="IPR000639">
    <property type="entry name" value="Epox_hydrolase-like"/>
</dbReference>
<dbReference type="PANTHER" id="PTHR43798">
    <property type="entry name" value="MONOACYLGLYCEROL LIPASE"/>
    <property type="match status" value="1"/>
</dbReference>
<dbReference type="SUPFAM" id="SSF53474">
    <property type="entry name" value="alpha/beta-Hydrolases"/>
    <property type="match status" value="1"/>
</dbReference>
<dbReference type="GO" id="GO:0016787">
    <property type="term" value="F:hydrolase activity"/>
    <property type="evidence" value="ECO:0007669"/>
    <property type="project" value="UniProtKB-KW"/>
</dbReference>
<dbReference type="EMBL" id="JTJC03000001">
    <property type="protein sequence ID" value="NHC34495.1"/>
    <property type="molecule type" value="Genomic_DNA"/>
</dbReference>
<dbReference type="OrthoDB" id="252464at2"/>
<evidence type="ECO:0000313" key="3">
    <source>
        <dbReference type="EMBL" id="NHC34495.1"/>
    </source>
</evidence>
<dbReference type="Gene3D" id="3.40.50.1820">
    <property type="entry name" value="alpha/beta hydrolase"/>
    <property type="match status" value="1"/>
</dbReference>
<name>A0A9X5E3C4_9CYAN</name>